<dbReference type="SUPFAM" id="SSF54427">
    <property type="entry name" value="NTF2-like"/>
    <property type="match status" value="1"/>
</dbReference>
<dbReference type="Gene3D" id="3.10.450.50">
    <property type="match status" value="1"/>
</dbReference>
<dbReference type="Pfam" id="PF13577">
    <property type="entry name" value="SnoaL_4"/>
    <property type="match status" value="1"/>
</dbReference>
<evidence type="ECO:0000259" key="1">
    <source>
        <dbReference type="Pfam" id="PF13577"/>
    </source>
</evidence>
<gene>
    <name evidence="2" type="ORF">METZ01_LOCUS138922</name>
</gene>
<evidence type="ECO:0000313" key="2">
    <source>
        <dbReference type="EMBL" id="SVA86068.1"/>
    </source>
</evidence>
<organism evidence="2">
    <name type="scientific">marine metagenome</name>
    <dbReference type="NCBI Taxonomy" id="408172"/>
    <lineage>
        <taxon>unclassified sequences</taxon>
        <taxon>metagenomes</taxon>
        <taxon>ecological metagenomes</taxon>
    </lineage>
</organism>
<reference evidence="2" key="1">
    <citation type="submission" date="2018-05" db="EMBL/GenBank/DDBJ databases">
        <authorList>
            <person name="Lanie J.A."/>
            <person name="Ng W.-L."/>
            <person name="Kazmierczak K.M."/>
            <person name="Andrzejewski T.M."/>
            <person name="Davidsen T.M."/>
            <person name="Wayne K.J."/>
            <person name="Tettelin H."/>
            <person name="Glass J.I."/>
            <person name="Rusch D."/>
            <person name="Podicherti R."/>
            <person name="Tsui H.-C.T."/>
            <person name="Winkler M.E."/>
        </authorList>
    </citation>
    <scope>NUCLEOTIDE SEQUENCE</scope>
</reference>
<dbReference type="InterPro" id="IPR032710">
    <property type="entry name" value="NTF2-like_dom_sf"/>
</dbReference>
<dbReference type="InterPro" id="IPR037401">
    <property type="entry name" value="SnoaL-like"/>
</dbReference>
<dbReference type="EMBL" id="UINC01020512">
    <property type="protein sequence ID" value="SVA86068.1"/>
    <property type="molecule type" value="Genomic_DNA"/>
</dbReference>
<accession>A0A381Z9Y1</accession>
<dbReference type="AlphaFoldDB" id="A0A381Z9Y1"/>
<protein>
    <recommendedName>
        <fullName evidence="1">SnoaL-like domain-containing protein</fullName>
    </recommendedName>
</protein>
<sequence>MDITEISDRIEIEKLVTDYATAVDTRNFTELNNLFTQDAHIDYTAVGGIAGNLKEIIKYLETALDFFPNYQHFISNISLNIEGLEANGKVMCFNPMQTEDKNVFFLGLWYQDTYKKIDNQWFISSRVEERSWSHNVPESINTEKTE</sequence>
<feature type="domain" description="SnoaL-like" evidence="1">
    <location>
        <begin position="5"/>
        <end position="126"/>
    </location>
</feature>
<name>A0A381Z9Y1_9ZZZZ</name>
<proteinExistence type="predicted"/>